<dbReference type="OrthoDB" id="9805202at2"/>
<feature type="region of interest" description="Disordered" evidence="1">
    <location>
        <begin position="1"/>
        <end position="37"/>
    </location>
</feature>
<name>A0A3L8PZ55_9GAMM</name>
<dbReference type="Proteomes" id="UP000281474">
    <property type="component" value="Unassembled WGS sequence"/>
</dbReference>
<comment type="caution">
    <text evidence="2">The sequence shown here is derived from an EMBL/GenBank/DDBJ whole genome shotgun (WGS) entry which is preliminary data.</text>
</comment>
<proteinExistence type="predicted"/>
<keyword evidence="3" id="KW-1185">Reference proteome</keyword>
<sequence>MEYFNSGLPQDKITGNADTLSTRFTHPRGEGSERGLGLSEQDINDLTDFIENGLYDDTFVNYDPESTTDTFQLNERDTKYSVHYPFWPLQV</sequence>
<dbReference type="AlphaFoldDB" id="A0A3L8PZ55"/>
<reference evidence="2 3" key="1">
    <citation type="submission" date="2018-09" db="EMBL/GenBank/DDBJ databases">
        <title>Phylogeny of the Shewanellaceae, and recommendation for two new genera, Pseudoshewanella and Parashewanella.</title>
        <authorList>
            <person name="Wang G."/>
        </authorList>
    </citation>
    <scope>NUCLEOTIDE SEQUENCE [LARGE SCALE GENOMIC DNA]</scope>
    <source>
        <strain evidence="2 3">C51</strain>
    </source>
</reference>
<evidence type="ECO:0000256" key="1">
    <source>
        <dbReference type="SAM" id="MobiDB-lite"/>
    </source>
</evidence>
<protein>
    <submittedName>
        <fullName evidence="2">Uncharacterized protein</fullName>
    </submittedName>
</protein>
<evidence type="ECO:0000313" key="2">
    <source>
        <dbReference type="EMBL" id="RLV59873.1"/>
    </source>
</evidence>
<dbReference type="EMBL" id="QZEI01000025">
    <property type="protein sequence ID" value="RLV59873.1"/>
    <property type="molecule type" value="Genomic_DNA"/>
</dbReference>
<organism evidence="2 3">
    <name type="scientific">Parashewanella curva</name>
    <dbReference type="NCBI Taxonomy" id="2338552"/>
    <lineage>
        <taxon>Bacteria</taxon>
        <taxon>Pseudomonadati</taxon>
        <taxon>Pseudomonadota</taxon>
        <taxon>Gammaproteobacteria</taxon>
        <taxon>Alteromonadales</taxon>
        <taxon>Shewanellaceae</taxon>
        <taxon>Parashewanella</taxon>
    </lineage>
</organism>
<accession>A0A3L8PZ55</accession>
<evidence type="ECO:0000313" key="3">
    <source>
        <dbReference type="Proteomes" id="UP000281474"/>
    </source>
</evidence>
<dbReference type="RefSeq" id="WP_121838841.1">
    <property type="nucleotide sequence ID" value="NZ_ML014774.1"/>
</dbReference>
<gene>
    <name evidence="2" type="ORF">D5018_09900</name>
</gene>